<dbReference type="EMBL" id="OU963862">
    <property type="protein sequence ID" value="CAH0752719.1"/>
    <property type="molecule type" value="Genomic_DNA"/>
</dbReference>
<dbReference type="SUPFAM" id="SSF47095">
    <property type="entry name" value="HMG-box"/>
    <property type="match status" value="1"/>
</dbReference>
<evidence type="ECO:0000313" key="4">
    <source>
        <dbReference type="EMBL" id="CAH0752719.1"/>
    </source>
</evidence>
<dbReference type="AlphaFoldDB" id="A0A9P0G281"/>
<evidence type="ECO:0000259" key="3">
    <source>
        <dbReference type="PROSITE" id="PS50118"/>
    </source>
</evidence>
<protein>
    <recommendedName>
        <fullName evidence="3">HMG box domain-containing protein</fullName>
    </recommendedName>
</protein>
<evidence type="ECO:0000313" key="5">
    <source>
        <dbReference type="Proteomes" id="UP001152759"/>
    </source>
</evidence>
<organism evidence="4 5">
    <name type="scientific">Bemisia tabaci</name>
    <name type="common">Sweetpotato whitefly</name>
    <name type="synonym">Aleurodes tabaci</name>
    <dbReference type="NCBI Taxonomy" id="7038"/>
    <lineage>
        <taxon>Eukaryota</taxon>
        <taxon>Metazoa</taxon>
        <taxon>Ecdysozoa</taxon>
        <taxon>Arthropoda</taxon>
        <taxon>Hexapoda</taxon>
        <taxon>Insecta</taxon>
        <taxon>Pterygota</taxon>
        <taxon>Neoptera</taxon>
        <taxon>Paraneoptera</taxon>
        <taxon>Hemiptera</taxon>
        <taxon>Sternorrhyncha</taxon>
        <taxon>Aleyrodoidea</taxon>
        <taxon>Aleyrodidae</taxon>
        <taxon>Aleyrodinae</taxon>
        <taxon>Bemisia</taxon>
    </lineage>
</organism>
<name>A0A9P0G281_BEMTA</name>
<dbReference type="GO" id="GO:0005634">
    <property type="term" value="C:nucleus"/>
    <property type="evidence" value="ECO:0007669"/>
    <property type="project" value="UniProtKB-UniRule"/>
</dbReference>
<dbReference type="Proteomes" id="UP001152759">
    <property type="component" value="Chromosome 1"/>
</dbReference>
<keyword evidence="1" id="KW-0539">Nucleus</keyword>
<dbReference type="GO" id="GO:0003677">
    <property type="term" value="F:DNA binding"/>
    <property type="evidence" value="ECO:0007669"/>
    <property type="project" value="UniProtKB-UniRule"/>
</dbReference>
<evidence type="ECO:0000256" key="2">
    <source>
        <dbReference type="SAM" id="MobiDB-lite"/>
    </source>
</evidence>
<gene>
    <name evidence="4" type="ORF">BEMITA_LOCUS340</name>
</gene>
<evidence type="ECO:0000256" key="1">
    <source>
        <dbReference type="PROSITE-ProRule" id="PRU00267"/>
    </source>
</evidence>
<dbReference type="InterPro" id="IPR009071">
    <property type="entry name" value="HMG_box_dom"/>
</dbReference>
<accession>A0A9P0G281</accession>
<keyword evidence="5" id="KW-1185">Reference proteome</keyword>
<reference evidence="4" key="1">
    <citation type="submission" date="2021-12" db="EMBL/GenBank/DDBJ databases">
        <authorList>
            <person name="King R."/>
        </authorList>
    </citation>
    <scope>NUCLEOTIDE SEQUENCE</scope>
</reference>
<keyword evidence="1" id="KW-0238">DNA-binding</keyword>
<feature type="region of interest" description="Disordered" evidence="2">
    <location>
        <begin position="103"/>
        <end position="123"/>
    </location>
</feature>
<sequence>MHNQSILKMKRTLNTARKLNLEARILRRLKIMARPKGPRNPFAVFARLLQGRHLSEIMDLAAALVERWNQLTPEEKERLVEEISTLIRDQSQMQARLRNLAAANMNHSQRTSNSKTSITSTKRIQVPTELLPDSSSSVLDEGDVEALVSTWHYVESNMDQIARAVLLRFVKSCPSLHTAILGFKSLAERVWLNESVRITLARSSWRSESSSPCFRVRIASFIAYAR</sequence>
<feature type="domain" description="HMG box" evidence="3">
    <location>
        <begin position="35"/>
        <end position="101"/>
    </location>
</feature>
<feature type="DNA-binding region" description="HMG box" evidence="1">
    <location>
        <begin position="35"/>
        <end position="101"/>
    </location>
</feature>
<dbReference type="PROSITE" id="PS50118">
    <property type="entry name" value="HMG_BOX_2"/>
    <property type="match status" value="1"/>
</dbReference>
<dbReference type="SMART" id="SM00398">
    <property type="entry name" value="HMG"/>
    <property type="match status" value="1"/>
</dbReference>
<proteinExistence type="predicted"/>
<dbReference type="InterPro" id="IPR036910">
    <property type="entry name" value="HMG_box_dom_sf"/>
</dbReference>